<dbReference type="Proteomes" id="UP000749311">
    <property type="component" value="Unassembled WGS sequence"/>
</dbReference>
<dbReference type="SUPFAM" id="SSF52821">
    <property type="entry name" value="Rhodanese/Cell cycle control phosphatase"/>
    <property type="match status" value="1"/>
</dbReference>
<name>A0ABX0SKU6_9ACTN</name>
<accession>A0ABX0SKU6</accession>
<proteinExistence type="predicted"/>
<dbReference type="Pfam" id="PF00581">
    <property type="entry name" value="Rhodanese"/>
    <property type="match status" value="1"/>
</dbReference>
<evidence type="ECO:0000259" key="1">
    <source>
        <dbReference type="PROSITE" id="PS50206"/>
    </source>
</evidence>
<dbReference type="PROSITE" id="PS00380">
    <property type="entry name" value="RHODANESE_1"/>
    <property type="match status" value="1"/>
</dbReference>
<dbReference type="Gene3D" id="3.40.250.10">
    <property type="entry name" value="Rhodanese-like domain"/>
    <property type="match status" value="1"/>
</dbReference>
<gene>
    <name evidence="2" type="ORF">FB473_003333</name>
</gene>
<dbReference type="RefSeq" id="WP_167171456.1">
    <property type="nucleotide sequence ID" value="NZ_BAAAOO010000006.1"/>
</dbReference>
<dbReference type="InterPro" id="IPR036873">
    <property type="entry name" value="Rhodanese-like_dom_sf"/>
</dbReference>
<dbReference type="InterPro" id="IPR050229">
    <property type="entry name" value="GlpE_sulfurtransferase"/>
</dbReference>
<dbReference type="SMART" id="SM00450">
    <property type="entry name" value="RHOD"/>
    <property type="match status" value="1"/>
</dbReference>
<dbReference type="PANTHER" id="PTHR43031">
    <property type="entry name" value="FAD-DEPENDENT OXIDOREDUCTASE"/>
    <property type="match status" value="1"/>
</dbReference>
<reference evidence="2 3" key="1">
    <citation type="submission" date="2020-02" db="EMBL/GenBank/DDBJ databases">
        <title>Sequencing the genomes of 1000 actinobacteria strains.</title>
        <authorList>
            <person name="Klenk H.-P."/>
        </authorList>
    </citation>
    <scope>NUCLEOTIDE SEQUENCE [LARGE SCALE GENOMIC DNA]</scope>
    <source>
        <strain evidence="2 3">DSM 19609</strain>
    </source>
</reference>
<dbReference type="EMBL" id="JAAMOZ010000004">
    <property type="protein sequence ID" value="NIH58636.1"/>
    <property type="molecule type" value="Genomic_DNA"/>
</dbReference>
<dbReference type="GO" id="GO:0016779">
    <property type="term" value="F:nucleotidyltransferase activity"/>
    <property type="evidence" value="ECO:0007669"/>
    <property type="project" value="UniProtKB-KW"/>
</dbReference>
<keyword evidence="3" id="KW-1185">Reference proteome</keyword>
<dbReference type="CDD" id="cd00158">
    <property type="entry name" value="RHOD"/>
    <property type="match status" value="1"/>
</dbReference>
<protein>
    <submittedName>
        <fullName evidence="2">Adenylyltransferase/sulfurtransferase</fullName>
    </submittedName>
</protein>
<sequence>MGLRDIFGRAGGSSPADETAVPVTEALSLLASGGVVIDVRTRAEYERGHLPGARLVPINDLRSSPLEAIWGRDPLAMLDPETPDRAVIVVSASPAHAGAIAHLLRDEGFNAHTLAGGLLGWVRDGQVLIPGPPR</sequence>
<keyword evidence="2" id="KW-0808">Transferase</keyword>
<keyword evidence="2" id="KW-0548">Nucleotidyltransferase</keyword>
<dbReference type="InterPro" id="IPR001763">
    <property type="entry name" value="Rhodanese-like_dom"/>
</dbReference>
<organism evidence="2 3">
    <name type="scientific">Brooklawnia cerclae</name>
    <dbReference type="NCBI Taxonomy" id="349934"/>
    <lineage>
        <taxon>Bacteria</taxon>
        <taxon>Bacillati</taxon>
        <taxon>Actinomycetota</taxon>
        <taxon>Actinomycetes</taxon>
        <taxon>Propionibacteriales</taxon>
        <taxon>Propionibacteriaceae</taxon>
        <taxon>Brooklawnia</taxon>
    </lineage>
</organism>
<evidence type="ECO:0000313" key="2">
    <source>
        <dbReference type="EMBL" id="NIH58636.1"/>
    </source>
</evidence>
<dbReference type="PROSITE" id="PS50206">
    <property type="entry name" value="RHODANESE_3"/>
    <property type="match status" value="1"/>
</dbReference>
<dbReference type="InterPro" id="IPR001307">
    <property type="entry name" value="Thiosulphate_STrfase_CS"/>
</dbReference>
<feature type="domain" description="Rhodanese" evidence="1">
    <location>
        <begin position="30"/>
        <end position="130"/>
    </location>
</feature>
<dbReference type="PANTHER" id="PTHR43031:SF1">
    <property type="entry name" value="PYRIDINE NUCLEOTIDE-DISULPHIDE OXIDOREDUCTASE"/>
    <property type="match status" value="1"/>
</dbReference>
<evidence type="ECO:0000313" key="3">
    <source>
        <dbReference type="Proteomes" id="UP000749311"/>
    </source>
</evidence>
<comment type="caution">
    <text evidence="2">The sequence shown here is derived from an EMBL/GenBank/DDBJ whole genome shotgun (WGS) entry which is preliminary data.</text>
</comment>